<proteinExistence type="predicted"/>
<dbReference type="EMBL" id="JANUGV010000002">
    <property type="protein sequence ID" value="MCS0608934.1"/>
    <property type="molecule type" value="Genomic_DNA"/>
</dbReference>
<comment type="caution">
    <text evidence="3">The sequence shown here is derived from an EMBL/GenBank/DDBJ whole genome shotgun (WGS) entry which is preliminary data.</text>
</comment>
<dbReference type="InterPro" id="IPR000073">
    <property type="entry name" value="AB_hydrolase_1"/>
</dbReference>
<dbReference type="InterPro" id="IPR029058">
    <property type="entry name" value="AB_hydrolase_fold"/>
</dbReference>
<organism evidence="3 4">
    <name type="scientific">Massilia solisilvae</name>
    <dbReference type="NCBI Taxonomy" id="1811225"/>
    <lineage>
        <taxon>Bacteria</taxon>
        <taxon>Pseudomonadati</taxon>
        <taxon>Pseudomonadota</taxon>
        <taxon>Betaproteobacteria</taxon>
        <taxon>Burkholderiales</taxon>
        <taxon>Oxalobacteraceae</taxon>
        <taxon>Telluria group</taxon>
        <taxon>Massilia</taxon>
    </lineage>
</organism>
<evidence type="ECO:0000313" key="4">
    <source>
        <dbReference type="Proteomes" id="UP001205861"/>
    </source>
</evidence>
<keyword evidence="1" id="KW-0472">Membrane</keyword>
<evidence type="ECO:0000256" key="1">
    <source>
        <dbReference type="SAM" id="Phobius"/>
    </source>
</evidence>
<dbReference type="Gene3D" id="3.40.50.1820">
    <property type="entry name" value="alpha/beta hydrolase"/>
    <property type="match status" value="1"/>
</dbReference>
<evidence type="ECO:0000313" key="3">
    <source>
        <dbReference type="EMBL" id="MCS0608934.1"/>
    </source>
</evidence>
<reference evidence="3 4" key="1">
    <citation type="submission" date="2022-08" db="EMBL/GenBank/DDBJ databases">
        <title>Reclassification of Massilia species as members of the genera Telluria, Duganella, Pseudoduganella, Mokoshia gen. nov. and Zemynaea gen. nov. using orthogonal and non-orthogonal genome-based approaches.</title>
        <authorList>
            <person name="Bowman J.P."/>
        </authorList>
    </citation>
    <scope>NUCLEOTIDE SEQUENCE [LARGE SCALE GENOMIC DNA]</scope>
    <source>
        <strain evidence="3 4">JCM 31607</strain>
    </source>
</reference>
<gene>
    <name evidence="3" type="ORF">NX773_12235</name>
</gene>
<keyword evidence="1" id="KW-0812">Transmembrane</keyword>
<dbReference type="PANTHER" id="PTHR47909:SF2">
    <property type="entry name" value="GPI INOSITOL-DEACYLASE"/>
    <property type="match status" value="1"/>
</dbReference>
<keyword evidence="3" id="KW-0378">Hydrolase</keyword>
<dbReference type="SUPFAM" id="SSF53474">
    <property type="entry name" value="alpha/beta-Hydrolases"/>
    <property type="match status" value="1"/>
</dbReference>
<feature type="transmembrane region" description="Helical" evidence="1">
    <location>
        <begin position="34"/>
        <end position="51"/>
    </location>
</feature>
<keyword evidence="1" id="KW-1133">Transmembrane helix</keyword>
<feature type="domain" description="AB hydrolase-1" evidence="2">
    <location>
        <begin position="113"/>
        <end position="236"/>
    </location>
</feature>
<dbReference type="Pfam" id="PF00561">
    <property type="entry name" value="Abhydrolase_1"/>
    <property type="match status" value="1"/>
</dbReference>
<dbReference type="GO" id="GO:0016787">
    <property type="term" value="F:hydrolase activity"/>
    <property type="evidence" value="ECO:0007669"/>
    <property type="project" value="UniProtKB-KW"/>
</dbReference>
<evidence type="ECO:0000259" key="2">
    <source>
        <dbReference type="Pfam" id="PF00561"/>
    </source>
</evidence>
<protein>
    <submittedName>
        <fullName evidence="3">Alpha/beta fold hydrolase</fullName>
    </submittedName>
</protein>
<dbReference type="RefSeq" id="WP_258856585.1">
    <property type="nucleotide sequence ID" value="NZ_JANUGV010000002.1"/>
</dbReference>
<dbReference type="Proteomes" id="UP001205861">
    <property type="component" value="Unassembled WGS sequence"/>
</dbReference>
<keyword evidence="4" id="KW-1185">Reference proteome</keyword>
<name>A0ABT2BK85_9BURK</name>
<accession>A0ABT2BK85</accession>
<sequence>MSTRALLQLLLVVQAAALMAIAFALHRWLGAAPWLAALAGLACVVVVRLAISANNFAMAARYASPAPACFALGPRARLRLFAEEFGASMLASSWFMARGSAATRIYPESCNAPVLLLHGYVANSGYWARLTPLLDAARISHATVDLEPMIGDIDGYVPAVEKAAQALLAATGSDKLVVVAHSMGGLVARAWLRRHGTARVARVITLGTPHHGTSLARFGLGANAAQMRRTADAEAPESAWLRALAASESAATRALITSIYSYHDNIVAPQTSSRLPGARNIEFGGMGHVALGSNARVLAEVMREIGAVPARA</sequence>
<dbReference type="PANTHER" id="PTHR47909">
    <property type="entry name" value="ALPHA/BETA-HYDROLASES SUPERFAMILY PROTEIN"/>
    <property type="match status" value="1"/>
</dbReference>